<name>A0ABY2U9N8_9PSED</name>
<keyword evidence="2" id="KW-1185">Reference proteome</keyword>
<evidence type="ECO:0008006" key="3">
    <source>
        <dbReference type="Google" id="ProtNLM"/>
    </source>
</evidence>
<dbReference type="EMBL" id="VBVZ01000048">
    <property type="protein sequence ID" value="TLG93149.1"/>
    <property type="molecule type" value="Genomic_DNA"/>
</dbReference>
<dbReference type="Proteomes" id="UP000304941">
    <property type="component" value="Unassembled WGS sequence"/>
</dbReference>
<evidence type="ECO:0000313" key="2">
    <source>
        <dbReference type="Proteomes" id="UP000304941"/>
    </source>
</evidence>
<comment type="caution">
    <text evidence="1">The sequence shown here is derived from an EMBL/GenBank/DDBJ whole genome shotgun (WGS) entry which is preliminary data.</text>
</comment>
<reference evidence="1 2" key="1">
    <citation type="submission" date="2019-05" db="EMBL/GenBank/DDBJ databases">
        <title>Pseudomonas edaphica sp. nov., isolated from rhizospheric soil of Cistus ladanifer L. in Spain.</title>
        <authorList>
            <person name="Peix A."/>
        </authorList>
    </citation>
    <scope>NUCLEOTIDE SEQUENCE [LARGE SCALE GENOMIC DNA]</scope>
    <source>
        <strain evidence="1 2">RD25</strain>
    </source>
</reference>
<gene>
    <name evidence="1" type="ORF">FEM54_05280</name>
</gene>
<dbReference type="RefSeq" id="WP_138449833.1">
    <property type="nucleotide sequence ID" value="NZ_VBVZ01000048.1"/>
</dbReference>
<dbReference type="InterPro" id="IPR043519">
    <property type="entry name" value="NT_sf"/>
</dbReference>
<proteinExistence type="predicted"/>
<sequence length="420" mass="46597">MSALEKRLTRESFTKKLVRICQRLDEASSRVIAHKNFFNKAVTSQLEITSLWVVGSYARGAMTCGDLDLILEYNLIEGNHPAPPTITKTFFGALQYVRYYFGTPDSSTSGVVFPGAILIWTKPGCSWGSAIDSIQPDPNAGRATRETDSIPLRAEQLYMEPERLHELAAQEKEGLLEWEFVEITAADLEPVPAEEISVRDKKLLRMAPMMGKKSQVLIPAIIRLMARYAPVGVWDSSDSYRVKFSCGATALHLGRPALPYNPFDEEPTIKQYVLIPHISRKGPNGAWIIRRGPNHPDTQALANRHAYYLGSPGSPETLVHRDQNKIWSTEILELFSTHKEAKEFAAMLDEGNDAPDTEIGRAEGLDLISLFALVDVVEIGNYQLAITHTGATYFEQDKATMSEIVTALPLAINPALVPST</sequence>
<dbReference type="SUPFAM" id="SSF81301">
    <property type="entry name" value="Nucleotidyltransferase"/>
    <property type="match status" value="1"/>
</dbReference>
<protein>
    <recommendedName>
        <fullName evidence="3">DNA polymerase beta palm domain-containing protein</fullName>
    </recommendedName>
</protein>
<evidence type="ECO:0000313" key="1">
    <source>
        <dbReference type="EMBL" id="TLG93149.1"/>
    </source>
</evidence>
<organism evidence="1 2">
    <name type="scientific">Pseudomonas edaphica</name>
    <dbReference type="NCBI Taxonomy" id="2006980"/>
    <lineage>
        <taxon>Bacteria</taxon>
        <taxon>Pseudomonadati</taxon>
        <taxon>Pseudomonadota</taxon>
        <taxon>Gammaproteobacteria</taxon>
        <taxon>Pseudomonadales</taxon>
        <taxon>Pseudomonadaceae</taxon>
        <taxon>Pseudomonas</taxon>
    </lineage>
</organism>
<accession>A0ABY2U9N8</accession>